<evidence type="ECO:0000256" key="2">
    <source>
        <dbReference type="SAM" id="MobiDB-lite"/>
    </source>
</evidence>
<dbReference type="Proteomes" id="UP001175271">
    <property type="component" value="Unassembled WGS sequence"/>
</dbReference>
<feature type="compositionally biased region" description="Polar residues" evidence="2">
    <location>
        <begin position="577"/>
        <end position="589"/>
    </location>
</feature>
<feature type="compositionally biased region" description="Basic and acidic residues" evidence="2">
    <location>
        <begin position="721"/>
        <end position="738"/>
    </location>
</feature>
<sequence length="1514" mass="168733">MIMETWRRGITEFCTIGQVASTLKLSRSEDARRMPLHEITVKKTVYGQDPRSKSQNAHDVNAVCSVQRDGDVEKDGNILFKKSKQKIADKAPAKTSEQRHAQQDKDTSVFIDTAVFVPSAEPSPSCNPFDQMYQRWEAAGYQLVKPSAPTSQSSVQLDFNNFVLQANTTNKTVNVNSRQNENGSCELVVDMDICNEDSLEQFPQPQCLMSETSVTQQIVEHPITEPATTQHVSSSAVPAPGGASIMVQEARNHHQQSEGDRISEESFSNALTPSSAKSVTIEKQRHNGNITANNEIEDGEIVSDCSQNDKNIHSKIDAPRLTLPKRTNRSLSPRSFPRMCVKNDGPSTSKQSSSTDFDRHPVEIVDLDSDSVSDEIEVVEVRPVTPDTQKQRSARRRKKIEKMACSQSASSRNGNLSSIKRTPPILSTPVFARDGSRVSSGIRKVICDRAPSPIEKTPASVSSTLRTSEDHSKTADDEAISAAGMAKVKMSKTKNPLECGDGPSSSSMFIRSAPSRARPGGPLQRPVNNSNEALTAAILAKQKKSEEAKKAYLQSQREKEAQAQKEDLPRNGRQRKPSTSNNEGVSSSAVGCHRQAETDSAWKQKKVFIDGLFTTADSPPSQKNEKMFKKVSDDYQEKAKKRTREESEGEDDDRKMERRKKKKTRDSDDSESSSSKRSSKKHKEKKPKKFTYSRQIDCGIILSDSEDDEMPWRLKSNQSKRRVESTDDTDDSKRETKSKSKAAKKDKSKRTKKNVVVESEEDVELLDVDVYVEVPKKSGARRRTTRSMEEEDAVTVTNIPAEIADPEAEPIHEKEAINEVFVQQVLDSGSVPRQCRKSPEKSRNSSISGTYQSPSPHQEVMSCAAISSSTSTLDGSYDLHVVRELSKQKLDQMKLKPEDAEKMQKELWIMLKNFENQIYGAYGANLLFNLAKEHRVLHSAAAHDPSNRDASNAAWQVVQQKFSDKVNKPIELKVLTDYWNETILRVRQGKAKEMDVELMKFYDFSVREPRTRRSRSPCARRNASPPKSVDGRLRVFLPNGEEVGYVQPGPSRSHHAAVPIRQQNLTHPTPIAPMNGASAVPHHPQVMVAPPGYPPVQQNSIYAIPTQGNRMMPPGAVASTSSLVNMSSYVRCAPPQGFVQQMPGAPMAALPLQQRLGFNQQPYARPPPYPAGVRPFTQPTMTAHRPPTTSAAMPQQYTPYTQQHMNQQQRMSRPVVPPPMNTTSELQLESDVQGAPLSAAQYVSMLQAEKKKKEEEAKKEEGAKKEIKAQRKTLHPVVKQEECSVLKTLINENGEPGKPTSYIKPDPDRPVEAHHQEPRVVKTPSEESTSVAFVAPEQNAVSEVVRVHAEPERCETSLQELLRSDDSQNRVEPPQPAPGEQGLRELLRSVSNEVPTPTPVSENERVDVRAEKETTVAQEVAADEEMEEGVPSPGSLAVAEAGSPVVEAETIEINDNNAPYDDLPPTMPMNEFVDAYFDKLTEMYSERRLLYFQLERQMMEVFRKYGEKQGNQDF</sequence>
<feature type="region of interest" description="Disordered" evidence="2">
    <location>
        <begin position="1291"/>
        <end position="1331"/>
    </location>
</feature>
<feature type="coiled-coil region" evidence="1">
    <location>
        <begin position="1243"/>
        <end position="1270"/>
    </location>
</feature>
<feature type="compositionally biased region" description="Basic residues" evidence="2">
    <location>
        <begin position="677"/>
        <end position="691"/>
    </location>
</feature>
<feature type="region of interest" description="Disordered" evidence="2">
    <location>
        <begin position="1349"/>
        <end position="1381"/>
    </location>
</feature>
<gene>
    <name evidence="3" type="ORF">QR680_008700</name>
</gene>
<feature type="region of interest" description="Disordered" evidence="2">
    <location>
        <begin position="250"/>
        <end position="283"/>
    </location>
</feature>
<reference evidence="3" key="1">
    <citation type="submission" date="2023-06" db="EMBL/GenBank/DDBJ databases">
        <title>Genomic analysis of the entomopathogenic nematode Steinernema hermaphroditum.</title>
        <authorList>
            <person name="Schwarz E.M."/>
            <person name="Heppert J.K."/>
            <person name="Baniya A."/>
            <person name="Schwartz H.T."/>
            <person name="Tan C.-H."/>
            <person name="Antoshechkin I."/>
            <person name="Sternberg P.W."/>
            <person name="Goodrich-Blair H."/>
            <person name="Dillman A.R."/>
        </authorList>
    </citation>
    <scope>NUCLEOTIDE SEQUENCE</scope>
    <source>
        <strain evidence="3">PS9179</strain>
        <tissue evidence="3">Whole animal</tissue>
    </source>
</reference>
<feature type="compositionally biased region" description="Polar residues" evidence="2">
    <location>
        <begin position="265"/>
        <end position="278"/>
    </location>
</feature>
<name>A0AA39M8I8_9BILA</name>
<feature type="compositionally biased region" description="Basic and acidic residues" evidence="2">
    <location>
        <begin position="1305"/>
        <end position="1320"/>
    </location>
</feature>
<evidence type="ECO:0000256" key="1">
    <source>
        <dbReference type="SAM" id="Coils"/>
    </source>
</evidence>
<keyword evidence="4" id="KW-1185">Reference proteome</keyword>
<protein>
    <submittedName>
        <fullName evidence="3">Uncharacterized protein</fullName>
    </submittedName>
</protein>
<dbReference type="EMBL" id="JAUCMV010000001">
    <property type="protein sequence ID" value="KAK0424505.1"/>
    <property type="molecule type" value="Genomic_DNA"/>
</dbReference>
<feature type="compositionally biased region" description="Polar residues" evidence="2">
    <location>
        <begin position="844"/>
        <end position="856"/>
    </location>
</feature>
<feature type="region of interest" description="Disordered" evidence="2">
    <location>
        <begin position="385"/>
        <end position="422"/>
    </location>
</feature>
<feature type="region of interest" description="Disordered" evidence="2">
    <location>
        <begin position="85"/>
        <end position="104"/>
    </location>
</feature>
<accession>A0AA39M8I8</accession>
<feature type="region of interest" description="Disordered" evidence="2">
    <location>
        <begin position="830"/>
        <end position="859"/>
    </location>
</feature>
<evidence type="ECO:0000313" key="3">
    <source>
        <dbReference type="EMBL" id="KAK0424505.1"/>
    </source>
</evidence>
<feature type="compositionally biased region" description="Polar residues" evidence="2">
    <location>
        <begin position="345"/>
        <end position="355"/>
    </location>
</feature>
<organism evidence="3 4">
    <name type="scientific">Steinernema hermaphroditum</name>
    <dbReference type="NCBI Taxonomy" id="289476"/>
    <lineage>
        <taxon>Eukaryota</taxon>
        <taxon>Metazoa</taxon>
        <taxon>Ecdysozoa</taxon>
        <taxon>Nematoda</taxon>
        <taxon>Chromadorea</taxon>
        <taxon>Rhabditida</taxon>
        <taxon>Tylenchina</taxon>
        <taxon>Panagrolaimomorpha</taxon>
        <taxon>Strongyloidoidea</taxon>
        <taxon>Steinernematidae</taxon>
        <taxon>Steinernema</taxon>
    </lineage>
</organism>
<evidence type="ECO:0000313" key="4">
    <source>
        <dbReference type="Proteomes" id="UP001175271"/>
    </source>
</evidence>
<feature type="compositionally biased region" description="Basic residues" evidence="2">
    <location>
        <begin position="739"/>
        <end position="753"/>
    </location>
</feature>
<feature type="region of interest" description="Disordered" evidence="2">
    <location>
        <begin position="613"/>
        <end position="758"/>
    </location>
</feature>
<feature type="compositionally biased region" description="Basic and acidic residues" evidence="2">
    <location>
        <begin position="543"/>
        <end position="570"/>
    </location>
</feature>
<feature type="region of interest" description="Disordered" evidence="2">
    <location>
        <begin position="451"/>
        <end position="476"/>
    </location>
</feature>
<feature type="compositionally biased region" description="Basic and acidic residues" evidence="2">
    <location>
        <begin position="467"/>
        <end position="476"/>
    </location>
</feature>
<feature type="compositionally biased region" description="Basic and acidic residues" evidence="2">
    <location>
        <begin position="250"/>
        <end position="264"/>
    </location>
</feature>
<feature type="region of interest" description="Disordered" evidence="2">
    <location>
        <begin position="310"/>
        <end position="357"/>
    </location>
</feature>
<feature type="compositionally biased region" description="Basic and acidic residues" evidence="2">
    <location>
        <begin position="86"/>
        <end position="104"/>
    </location>
</feature>
<keyword evidence="1" id="KW-0175">Coiled coil</keyword>
<proteinExistence type="predicted"/>
<feature type="region of interest" description="Disordered" evidence="2">
    <location>
        <begin position="1012"/>
        <end position="1032"/>
    </location>
</feature>
<feature type="region of interest" description="Disordered" evidence="2">
    <location>
        <begin position="488"/>
        <end position="600"/>
    </location>
</feature>
<feature type="compositionally biased region" description="Basic and acidic residues" evidence="2">
    <location>
        <begin position="623"/>
        <end position="656"/>
    </location>
</feature>
<feature type="compositionally biased region" description="Polar residues" evidence="2">
    <location>
        <begin position="405"/>
        <end position="420"/>
    </location>
</feature>
<comment type="caution">
    <text evidence="3">The sequence shown here is derived from an EMBL/GenBank/DDBJ whole genome shotgun (WGS) entry which is preliminary data.</text>
</comment>
<feature type="compositionally biased region" description="Low complexity" evidence="2">
    <location>
        <begin position="1016"/>
        <end position="1026"/>
    </location>
</feature>